<feature type="compositionally biased region" description="Polar residues" evidence="2">
    <location>
        <begin position="323"/>
        <end position="340"/>
    </location>
</feature>
<evidence type="ECO:0000256" key="2">
    <source>
        <dbReference type="SAM" id="MobiDB-lite"/>
    </source>
</evidence>
<organism evidence="4 5">
    <name type="scientific">Cylindrotheca closterium</name>
    <dbReference type="NCBI Taxonomy" id="2856"/>
    <lineage>
        <taxon>Eukaryota</taxon>
        <taxon>Sar</taxon>
        <taxon>Stramenopiles</taxon>
        <taxon>Ochrophyta</taxon>
        <taxon>Bacillariophyta</taxon>
        <taxon>Bacillariophyceae</taxon>
        <taxon>Bacillariophycidae</taxon>
        <taxon>Bacillariales</taxon>
        <taxon>Bacillariaceae</taxon>
        <taxon>Cylindrotheca</taxon>
    </lineage>
</organism>
<evidence type="ECO:0000256" key="1">
    <source>
        <dbReference type="SAM" id="Coils"/>
    </source>
</evidence>
<feature type="coiled-coil region" evidence="1">
    <location>
        <begin position="269"/>
        <end position="296"/>
    </location>
</feature>
<proteinExistence type="predicted"/>
<dbReference type="Proteomes" id="UP001295423">
    <property type="component" value="Unassembled WGS sequence"/>
</dbReference>
<evidence type="ECO:0000313" key="4">
    <source>
        <dbReference type="EMBL" id="CAJ1937642.1"/>
    </source>
</evidence>
<feature type="compositionally biased region" description="Basic and acidic residues" evidence="2">
    <location>
        <begin position="21"/>
        <end position="30"/>
    </location>
</feature>
<feature type="region of interest" description="Disordered" evidence="2">
    <location>
        <begin position="323"/>
        <end position="395"/>
    </location>
</feature>
<feature type="compositionally biased region" description="Gly residues" evidence="2">
    <location>
        <begin position="214"/>
        <end position="223"/>
    </location>
</feature>
<reference evidence="4" key="1">
    <citation type="submission" date="2023-08" db="EMBL/GenBank/DDBJ databases">
        <authorList>
            <person name="Audoor S."/>
            <person name="Bilcke G."/>
        </authorList>
    </citation>
    <scope>NUCLEOTIDE SEQUENCE</scope>
</reference>
<feature type="compositionally biased region" description="Low complexity" evidence="2">
    <location>
        <begin position="341"/>
        <end position="360"/>
    </location>
</feature>
<dbReference type="Pfam" id="PF20710">
    <property type="entry name" value="DUF6824"/>
    <property type="match status" value="1"/>
</dbReference>
<accession>A0AAD2CMM1</accession>
<dbReference type="InterPro" id="IPR049227">
    <property type="entry name" value="DUF6824"/>
</dbReference>
<sequence length="395" mass="44478">MSKADDQDAKGAAVNQMKNEVSLHEEDSSSKAKKKRASTDNTDNADNADEAYVERTQMDVLCGRGIQVLHHVGNLRLHLAANELREEYLSSRRDRKREIIKDIVRQLRSNGSRFLRAAKKDKSKWIEASDEFAYHKVSHVLRGQNTGKAVRKIKSDEEASNEVAASLHATGEQRPHPSQSQAFSSGAGVAHAQLPSHDERVGMDKPNPLDFAGLQGGNSGGGTVEDFLRQNQLLARHGMAHFPPEVQLNSLLQQQQLEQLQQEQFLRQRQEQQQQQHQFQQQLQEQQRQLLMQQQQRQLGQFPINNNFLQRLLLSQANSASSTVQPAASTQDAVSNDSSGPQPTLTRQQQQQSQAPPSSLDIATWIRTLNSSQPIRADKDMTTRDKKEDNLRPKR</sequence>
<evidence type="ECO:0000259" key="3">
    <source>
        <dbReference type="Pfam" id="PF20710"/>
    </source>
</evidence>
<feature type="region of interest" description="Disordered" evidence="2">
    <location>
        <begin position="155"/>
        <end position="225"/>
    </location>
</feature>
<feature type="domain" description="DUF6824" evidence="3">
    <location>
        <begin position="59"/>
        <end position="142"/>
    </location>
</feature>
<feature type="region of interest" description="Disordered" evidence="2">
    <location>
        <begin position="1"/>
        <end position="51"/>
    </location>
</feature>
<protein>
    <recommendedName>
        <fullName evidence="3">DUF6824 domain-containing protein</fullName>
    </recommendedName>
</protein>
<dbReference type="EMBL" id="CAKOGP040000668">
    <property type="protein sequence ID" value="CAJ1937642.1"/>
    <property type="molecule type" value="Genomic_DNA"/>
</dbReference>
<name>A0AAD2CMM1_9STRA</name>
<keyword evidence="5" id="KW-1185">Reference proteome</keyword>
<gene>
    <name evidence="4" type="ORF">CYCCA115_LOCUS5746</name>
</gene>
<comment type="caution">
    <text evidence="4">The sequence shown here is derived from an EMBL/GenBank/DDBJ whole genome shotgun (WGS) entry which is preliminary data.</text>
</comment>
<evidence type="ECO:0000313" key="5">
    <source>
        <dbReference type="Proteomes" id="UP001295423"/>
    </source>
</evidence>
<dbReference type="AlphaFoldDB" id="A0AAD2CMM1"/>
<keyword evidence="1" id="KW-0175">Coiled coil</keyword>
<feature type="compositionally biased region" description="Basic and acidic residues" evidence="2">
    <location>
        <begin position="376"/>
        <end position="395"/>
    </location>
</feature>